<dbReference type="GO" id="GO:0005774">
    <property type="term" value="C:vacuolar membrane"/>
    <property type="evidence" value="ECO:0007669"/>
    <property type="project" value="TreeGrafter"/>
</dbReference>
<comment type="similarity">
    <text evidence="2 7">Belongs to the SNAP family.</text>
</comment>
<dbReference type="FunFam" id="1.25.40.10:FF:000049">
    <property type="entry name" value="Alpha-soluble NSF attachment protein-like"/>
    <property type="match status" value="1"/>
</dbReference>
<keyword evidence="4 7" id="KW-0931">ER-Golgi transport</keyword>
<dbReference type="Gene3D" id="1.25.40.10">
    <property type="entry name" value="Tetratricopeptide repeat domain"/>
    <property type="match status" value="1"/>
</dbReference>
<dbReference type="SUPFAM" id="SSF48452">
    <property type="entry name" value="TPR-like"/>
    <property type="match status" value="1"/>
</dbReference>
<evidence type="ECO:0000256" key="5">
    <source>
        <dbReference type="ARBA" id="ARBA00022927"/>
    </source>
</evidence>
<dbReference type="GO" id="GO:0019905">
    <property type="term" value="F:syntaxin binding"/>
    <property type="evidence" value="ECO:0007669"/>
    <property type="project" value="TreeGrafter"/>
</dbReference>
<keyword evidence="6 7" id="KW-0472">Membrane</keyword>
<evidence type="ECO:0000313" key="8">
    <source>
        <dbReference type="EMBL" id="OZJ04180.1"/>
    </source>
</evidence>
<dbReference type="GO" id="GO:0006886">
    <property type="term" value="P:intracellular protein transport"/>
    <property type="evidence" value="ECO:0007669"/>
    <property type="project" value="UniProtKB-UniRule"/>
</dbReference>
<dbReference type="PRINTS" id="PR00448">
    <property type="entry name" value="NSFATTACHMNT"/>
</dbReference>
<dbReference type="CDD" id="cd15832">
    <property type="entry name" value="SNAP"/>
    <property type="match status" value="1"/>
</dbReference>
<evidence type="ECO:0000256" key="1">
    <source>
        <dbReference type="ARBA" id="ARBA00004170"/>
    </source>
</evidence>
<evidence type="ECO:0008006" key="10">
    <source>
        <dbReference type="Google" id="ProtNLM"/>
    </source>
</evidence>
<comment type="function">
    <text evidence="7">Required for vesicular transport between the endoplasmic reticulum and the Golgi apparatus.</text>
</comment>
<evidence type="ECO:0000313" key="9">
    <source>
        <dbReference type="Proteomes" id="UP000242875"/>
    </source>
</evidence>
<evidence type="ECO:0000256" key="7">
    <source>
        <dbReference type="RuleBase" id="RU367013"/>
    </source>
</evidence>
<dbReference type="GO" id="GO:0031201">
    <property type="term" value="C:SNARE complex"/>
    <property type="evidence" value="ECO:0007669"/>
    <property type="project" value="TreeGrafter"/>
</dbReference>
<dbReference type="PANTHER" id="PTHR13768:SF8">
    <property type="entry name" value="ALPHA-SOLUBLE NSF ATTACHMENT PROTEIN"/>
    <property type="match status" value="1"/>
</dbReference>
<comment type="subcellular location">
    <subcellularLocation>
        <location evidence="1 7">Membrane</location>
        <topology evidence="1 7">Peripheral membrane protein</topology>
    </subcellularLocation>
</comment>
<name>A0A261Y0N0_9FUNG</name>
<dbReference type="Proteomes" id="UP000242875">
    <property type="component" value="Unassembled WGS sequence"/>
</dbReference>
<evidence type="ECO:0000256" key="6">
    <source>
        <dbReference type="ARBA" id="ARBA00023136"/>
    </source>
</evidence>
<dbReference type="GO" id="GO:0035494">
    <property type="term" value="P:SNARE complex disassembly"/>
    <property type="evidence" value="ECO:0007669"/>
    <property type="project" value="TreeGrafter"/>
</dbReference>
<evidence type="ECO:0000256" key="3">
    <source>
        <dbReference type="ARBA" id="ARBA00022448"/>
    </source>
</evidence>
<dbReference type="EMBL" id="MVBO01000050">
    <property type="protein sequence ID" value="OZJ04180.1"/>
    <property type="molecule type" value="Genomic_DNA"/>
</dbReference>
<dbReference type="Pfam" id="PF14938">
    <property type="entry name" value="SNAP"/>
    <property type="match status" value="1"/>
</dbReference>
<dbReference type="OrthoDB" id="9984275at2759"/>
<organism evidence="8 9">
    <name type="scientific">Bifiguratus adelaidae</name>
    <dbReference type="NCBI Taxonomy" id="1938954"/>
    <lineage>
        <taxon>Eukaryota</taxon>
        <taxon>Fungi</taxon>
        <taxon>Fungi incertae sedis</taxon>
        <taxon>Mucoromycota</taxon>
        <taxon>Mucoromycotina</taxon>
        <taxon>Endogonomycetes</taxon>
        <taxon>Endogonales</taxon>
        <taxon>Endogonales incertae sedis</taxon>
        <taxon>Bifiguratus</taxon>
    </lineage>
</organism>
<keyword evidence="3 7" id="KW-0813">Transport</keyword>
<reference evidence="8 9" key="1">
    <citation type="journal article" date="2017" name="Mycologia">
        <title>Bifiguratus adelaidae, gen. et sp. nov., a new member of Mucoromycotina in endophytic and soil-dwelling habitats.</title>
        <authorList>
            <person name="Torres-Cruz T.J."/>
            <person name="Billingsley Tobias T.L."/>
            <person name="Almatruk M."/>
            <person name="Hesse C."/>
            <person name="Kuske C.R."/>
            <person name="Desiro A."/>
            <person name="Benucci G.M."/>
            <person name="Bonito G."/>
            <person name="Stajich J.E."/>
            <person name="Dunlap C."/>
            <person name="Arnold A.E."/>
            <person name="Porras-Alfaro A."/>
        </authorList>
    </citation>
    <scope>NUCLEOTIDE SEQUENCE [LARGE SCALE GENOMIC DNA]</scope>
    <source>
        <strain evidence="8 9">AZ0501</strain>
    </source>
</reference>
<comment type="caution">
    <text evidence="8">The sequence shown here is derived from an EMBL/GenBank/DDBJ whole genome shotgun (WGS) entry which is preliminary data.</text>
</comment>
<keyword evidence="9" id="KW-1185">Reference proteome</keyword>
<dbReference type="InterPro" id="IPR000744">
    <property type="entry name" value="NSF_attach"/>
</dbReference>
<keyword evidence="5 7" id="KW-0653">Protein transport</keyword>
<accession>A0A261Y0N0</accession>
<dbReference type="AlphaFoldDB" id="A0A261Y0N0"/>
<dbReference type="PANTHER" id="PTHR13768">
    <property type="entry name" value="SOLUBLE NSF ATTACHMENT PROTEIN SNAP"/>
    <property type="match status" value="1"/>
</dbReference>
<evidence type="ECO:0000256" key="2">
    <source>
        <dbReference type="ARBA" id="ARBA00010050"/>
    </source>
</evidence>
<evidence type="ECO:0000256" key="4">
    <source>
        <dbReference type="ARBA" id="ARBA00022892"/>
    </source>
</evidence>
<protein>
    <recommendedName>
        <fullName evidence="10">Vesicular-fusion protein sec17</fullName>
    </recommendedName>
</protein>
<gene>
    <name evidence="8" type="ORF">BZG36_02166</name>
</gene>
<dbReference type="GO" id="GO:0005483">
    <property type="term" value="F:soluble NSF attachment protein activity"/>
    <property type="evidence" value="ECO:0007669"/>
    <property type="project" value="UniProtKB-ARBA"/>
</dbReference>
<sequence>MSEKQAQEYLAQADKKLTGWSFFGGGSQKYDDAAELYIKAGNTFKLAQRPSEAGDAFMKAAEMHGKSSDTKFEAAKDFDLAAKSYKKTRPDAAVNALMQAIAIDKDIGNFRAAARHHQDVAEIFENEMGDLRKAWTHYDQAAQLFQADDSPANANKCILKAAHFAAQLEDYNAAIEKFESVAEQSVDNQLTKWSLKDYFMKSVLCQLCTRDIVRAKQSMQKYAHMDMSFERTREYSFLQNIITAVEEGDVDLFTKEVYDFDQLTKFDDWKTTILLRIKKSVDEEPDLL</sequence>
<proteinExistence type="inferred from homology"/>
<dbReference type="InterPro" id="IPR011990">
    <property type="entry name" value="TPR-like_helical_dom_sf"/>
</dbReference>